<comment type="caution">
    <text evidence="3">The sequence shown here is derived from an EMBL/GenBank/DDBJ whole genome shotgun (WGS) entry which is preliminary data.</text>
</comment>
<evidence type="ECO:0000313" key="4">
    <source>
        <dbReference type="Proteomes" id="UP001140076"/>
    </source>
</evidence>
<keyword evidence="4" id="KW-1185">Reference proteome</keyword>
<sequence length="30" mass="3181">MPGRRLSVAEREEIAVGIAAGESIAEIAQR</sequence>
<evidence type="ECO:0000313" key="2">
    <source>
        <dbReference type="EMBL" id="MDA0563256.1"/>
    </source>
</evidence>
<dbReference type="AlphaFoldDB" id="A0A9X3NQZ6"/>
<protein>
    <submittedName>
        <fullName evidence="3">Helix-turn-helix domain-containing protein</fullName>
    </submittedName>
</protein>
<proteinExistence type="predicted"/>
<dbReference type="InterPro" id="IPR025246">
    <property type="entry name" value="IS30-like_HTH"/>
</dbReference>
<dbReference type="Proteomes" id="UP001140076">
    <property type="component" value="Unassembled WGS sequence"/>
</dbReference>
<gene>
    <name evidence="2" type="ORF">LG943_02765</name>
    <name evidence="3" type="ORF">LG943_26980</name>
</gene>
<dbReference type="RefSeq" id="WP_408648533.1">
    <property type="nucleotide sequence ID" value="NZ_JAJAQC010000003.1"/>
</dbReference>
<evidence type="ECO:0000313" key="3">
    <source>
        <dbReference type="EMBL" id="MDA0567938.1"/>
    </source>
</evidence>
<dbReference type="EMBL" id="JAJAQC010000003">
    <property type="protein sequence ID" value="MDA0563256.1"/>
    <property type="molecule type" value="Genomic_DNA"/>
</dbReference>
<reference evidence="3" key="1">
    <citation type="submission" date="2021-10" db="EMBL/GenBank/DDBJ databases">
        <title>Streptomonospora sp. nov., isolated from mangrove soil.</title>
        <authorList>
            <person name="Chen X."/>
            <person name="Ge X."/>
            <person name="Liu W."/>
        </authorList>
    </citation>
    <scope>NUCLEOTIDE SEQUENCE</scope>
    <source>
        <strain evidence="3">S1-112</strain>
    </source>
</reference>
<feature type="domain" description="Transposase IS30-like HTH" evidence="1">
    <location>
        <begin position="3"/>
        <end position="30"/>
    </location>
</feature>
<evidence type="ECO:0000259" key="1">
    <source>
        <dbReference type="Pfam" id="PF13936"/>
    </source>
</evidence>
<dbReference type="Pfam" id="PF13936">
    <property type="entry name" value="HTH_38"/>
    <property type="match status" value="1"/>
</dbReference>
<name>A0A9X3NQZ6_9ACTN</name>
<organism evidence="3 4">
    <name type="scientific">Streptomonospora mangrovi</name>
    <dbReference type="NCBI Taxonomy" id="2883123"/>
    <lineage>
        <taxon>Bacteria</taxon>
        <taxon>Bacillati</taxon>
        <taxon>Actinomycetota</taxon>
        <taxon>Actinomycetes</taxon>
        <taxon>Streptosporangiales</taxon>
        <taxon>Nocardiopsidaceae</taxon>
        <taxon>Streptomonospora</taxon>
    </lineage>
</organism>
<accession>A0A9X3NQZ6</accession>
<dbReference type="EMBL" id="JAJAQC010000090">
    <property type="protein sequence ID" value="MDA0567938.1"/>
    <property type="molecule type" value="Genomic_DNA"/>
</dbReference>
<feature type="non-terminal residue" evidence="3">
    <location>
        <position position="30"/>
    </location>
</feature>